<feature type="domain" description="G-protein coupled receptors family 3 profile" evidence="12">
    <location>
        <begin position="780"/>
        <end position="937"/>
    </location>
</feature>
<dbReference type="Pfam" id="PF13407">
    <property type="entry name" value="Peripla_BP_4"/>
    <property type="match status" value="1"/>
</dbReference>
<keyword evidence="11" id="KW-0732">Signal</keyword>
<evidence type="ECO:0000256" key="6">
    <source>
        <dbReference type="ARBA" id="ARBA00023170"/>
    </source>
</evidence>
<feature type="chain" id="PRO_5040315908" evidence="11">
    <location>
        <begin position="24"/>
        <end position="1132"/>
    </location>
</feature>
<evidence type="ECO:0000256" key="4">
    <source>
        <dbReference type="ARBA" id="ARBA00023040"/>
    </source>
</evidence>
<feature type="region of interest" description="Disordered" evidence="9">
    <location>
        <begin position="1037"/>
        <end position="1075"/>
    </location>
</feature>
<evidence type="ECO:0000313" key="14">
    <source>
        <dbReference type="Proteomes" id="UP001153069"/>
    </source>
</evidence>
<comment type="caution">
    <text evidence="13">The sequence shown here is derived from an EMBL/GenBank/DDBJ whole genome shotgun (WGS) entry which is preliminary data.</text>
</comment>
<dbReference type="PROSITE" id="PS50259">
    <property type="entry name" value="G_PROTEIN_RECEP_F3_4"/>
    <property type="match status" value="1"/>
</dbReference>
<feature type="transmembrane region" description="Helical" evidence="10">
    <location>
        <begin position="827"/>
        <end position="848"/>
    </location>
</feature>
<dbReference type="SUPFAM" id="SSF53822">
    <property type="entry name" value="Periplasmic binding protein-like I"/>
    <property type="match status" value="1"/>
</dbReference>
<dbReference type="Pfam" id="PF00003">
    <property type="entry name" value="7tm_3"/>
    <property type="match status" value="1"/>
</dbReference>
<dbReference type="OrthoDB" id="47382at2759"/>
<dbReference type="InterPro" id="IPR028082">
    <property type="entry name" value="Peripla_BP_I"/>
</dbReference>
<feature type="compositionally biased region" description="Polar residues" evidence="9">
    <location>
        <begin position="1050"/>
        <end position="1062"/>
    </location>
</feature>
<feature type="signal peptide" evidence="11">
    <location>
        <begin position="1"/>
        <end position="23"/>
    </location>
</feature>
<evidence type="ECO:0000256" key="7">
    <source>
        <dbReference type="ARBA" id="ARBA00023180"/>
    </source>
</evidence>
<keyword evidence="8" id="KW-0807">Transducer</keyword>
<evidence type="ECO:0000313" key="13">
    <source>
        <dbReference type="EMBL" id="CAB9502754.1"/>
    </source>
</evidence>
<dbReference type="Gene3D" id="3.40.50.2300">
    <property type="match status" value="2"/>
</dbReference>
<evidence type="ECO:0000259" key="12">
    <source>
        <dbReference type="PROSITE" id="PS50259"/>
    </source>
</evidence>
<dbReference type="AlphaFoldDB" id="A0A9N8DL64"/>
<dbReference type="InterPro" id="IPR025997">
    <property type="entry name" value="SBP_2_dom"/>
</dbReference>
<feature type="transmembrane region" description="Helical" evidence="10">
    <location>
        <begin position="787"/>
        <end position="806"/>
    </location>
</feature>
<protein>
    <submittedName>
        <fullName evidence="13">Periplasmic binding proteins and sugar binding domain of LacI family</fullName>
    </submittedName>
</protein>
<evidence type="ECO:0000256" key="10">
    <source>
        <dbReference type="SAM" id="Phobius"/>
    </source>
</evidence>
<evidence type="ECO:0000256" key="5">
    <source>
        <dbReference type="ARBA" id="ARBA00023136"/>
    </source>
</evidence>
<feature type="transmembrane region" description="Helical" evidence="10">
    <location>
        <begin position="918"/>
        <end position="940"/>
    </location>
</feature>
<keyword evidence="14" id="KW-1185">Reference proteome</keyword>
<evidence type="ECO:0000256" key="8">
    <source>
        <dbReference type="ARBA" id="ARBA00023224"/>
    </source>
</evidence>
<dbReference type="Proteomes" id="UP001153069">
    <property type="component" value="Unassembled WGS sequence"/>
</dbReference>
<feature type="transmembrane region" description="Helical" evidence="10">
    <location>
        <begin position="884"/>
        <end position="906"/>
    </location>
</feature>
<name>A0A9N8DL64_9STRA</name>
<evidence type="ECO:0000256" key="1">
    <source>
        <dbReference type="ARBA" id="ARBA00004141"/>
    </source>
</evidence>
<dbReference type="EMBL" id="CAICTM010000144">
    <property type="protein sequence ID" value="CAB9502754.1"/>
    <property type="molecule type" value="Genomic_DNA"/>
</dbReference>
<keyword evidence="4" id="KW-0297">G-protein coupled receptor</keyword>
<evidence type="ECO:0000256" key="9">
    <source>
        <dbReference type="SAM" id="MobiDB-lite"/>
    </source>
</evidence>
<gene>
    <name evidence="13" type="ORF">SEMRO_145_G067270.1</name>
</gene>
<dbReference type="PANTHER" id="PTHR10519">
    <property type="entry name" value="GABA-B RECEPTOR"/>
    <property type="match status" value="1"/>
</dbReference>
<keyword evidence="2 10" id="KW-0812">Transmembrane</keyword>
<proteinExistence type="predicted"/>
<evidence type="ECO:0000256" key="2">
    <source>
        <dbReference type="ARBA" id="ARBA00022692"/>
    </source>
</evidence>
<keyword evidence="7" id="KW-0325">Glycoprotein</keyword>
<dbReference type="InterPro" id="IPR017978">
    <property type="entry name" value="GPCR_3_C"/>
</dbReference>
<sequence>MSLLSRLCLFAGLVYTTTTVATASSSSIRLDCDPCIDRTVTRLGAILPDFVPRDGVIASAFHQAASDMNVDLSIYTDSSFNFNNDEEAGAVDAWLVHLGAQDAIMESRVRDLALAGEIFVGWGWGYQSTVARQAVGWMASNDAEGGRMAANETLQFLGLSRTNPTKELRVAYVVDPTSIPAQAQLRSDTYKEQLITLLPNSTNVMMDTVSISDTDITSDAKLVSLFQNCPRQAILLDTPQSVTTALQLKETHNCTHTSLGAFLDNFQSDLNPTLYRAITRQQLQFVLDPEIHLQSSMAVVLSSLYLTTGKKPAFPRDIPTYWTGPTLIHPRNVPSDTTAVCQKTAFPVCDPTTTTQADDTSMAANAERVDWWGLDQCPCTPRHSLRIGGVLHGTPGGFWDPVFASARQAARDMRIELELTPFDSKEDFDLLVDQMSARIRNLCESGRVDGLVVSIPHPRVARAVQRCLDLFTPVISVNSGIAESQRLGLMHHIGQNEYAGGYEAGQRLIQAGMTRGFCVDHEYGNSALAERCQGFKDAIADSEQPVEFRKHVAVPRDNDAEFRIAIENAVGRDWKGVGFLQLSASSFRSLRSLLEEHPGTLAGSFDLKDYIYEAIQDGVLLFTVDQQPFLQGNLPIYLLTYYMYTRQTISNHLIQSGPSFVESPPSEAQKICEANHFRVCPDRPEEDMTFISDGFLTVGYVLFSIVAVCAVAAMAWTCINRKLWVVRASQPLFLGLITGGVFISSLSILFLGAQTAYRLDQDEYGDFTDAENPDIQRVDASCMAVPWLYGMGFVIIFSALFAKIHRVRMICQAGRRMTRKAVTAKDVLPIMGCLLLVEGVILASWQIAAPLTWQREVKDEVDGYSTKSVGGCTSGLDSNEGWGFFLGLMGFHVICLLYALVLSYQVRHLDSDFAESSYVSLAVAFLFQVLVLSIPLMALVEVRRMHEVQAEIRRSQQERSLKRASLVAAAAPALNEETTPAPHGPLFLESDHQSLSGQIEQASRQLKLETGDKGDGEVLRTTSSAGMEEMVLSETERASETQHLGGDGINGSTAESGSSQDCLTRRHSPNSTTTDVMLSSDEILSSWEDLGFPSEDFTQRIVEMLSRSTDSSRRQAIASQLLGGESKHLLAS</sequence>
<dbReference type="GO" id="GO:0004965">
    <property type="term" value="F:G protein-coupled GABA receptor activity"/>
    <property type="evidence" value="ECO:0007669"/>
    <property type="project" value="InterPro"/>
</dbReference>
<feature type="transmembrane region" description="Helical" evidence="10">
    <location>
        <begin position="698"/>
        <end position="719"/>
    </location>
</feature>
<evidence type="ECO:0000256" key="3">
    <source>
        <dbReference type="ARBA" id="ARBA00022989"/>
    </source>
</evidence>
<dbReference type="GO" id="GO:0038039">
    <property type="term" value="C:G protein-coupled receptor heterodimeric complex"/>
    <property type="evidence" value="ECO:0007669"/>
    <property type="project" value="TreeGrafter"/>
</dbReference>
<feature type="transmembrane region" description="Helical" evidence="10">
    <location>
        <begin position="731"/>
        <end position="753"/>
    </location>
</feature>
<keyword evidence="3 10" id="KW-1133">Transmembrane helix</keyword>
<comment type="subcellular location">
    <subcellularLocation>
        <location evidence="1">Membrane</location>
        <topology evidence="1">Multi-pass membrane protein</topology>
    </subcellularLocation>
</comment>
<dbReference type="InterPro" id="IPR002455">
    <property type="entry name" value="GPCR3_GABA-B"/>
</dbReference>
<keyword evidence="5 10" id="KW-0472">Membrane</keyword>
<dbReference type="PANTHER" id="PTHR10519:SF20">
    <property type="entry name" value="G-PROTEIN COUPLED RECEPTOR 156-RELATED"/>
    <property type="match status" value="1"/>
</dbReference>
<accession>A0A9N8DL64</accession>
<reference evidence="13" key="1">
    <citation type="submission" date="2020-06" db="EMBL/GenBank/DDBJ databases">
        <authorList>
            <consortium name="Plant Systems Biology data submission"/>
        </authorList>
    </citation>
    <scope>NUCLEOTIDE SEQUENCE</scope>
    <source>
        <strain evidence="13">D6</strain>
    </source>
</reference>
<keyword evidence="6" id="KW-0675">Receptor</keyword>
<evidence type="ECO:0000256" key="11">
    <source>
        <dbReference type="SAM" id="SignalP"/>
    </source>
</evidence>
<organism evidence="13 14">
    <name type="scientific">Seminavis robusta</name>
    <dbReference type="NCBI Taxonomy" id="568900"/>
    <lineage>
        <taxon>Eukaryota</taxon>
        <taxon>Sar</taxon>
        <taxon>Stramenopiles</taxon>
        <taxon>Ochrophyta</taxon>
        <taxon>Bacillariophyta</taxon>
        <taxon>Bacillariophyceae</taxon>
        <taxon>Bacillariophycidae</taxon>
        <taxon>Naviculales</taxon>
        <taxon>Naviculaceae</taxon>
        <taxon>Seminavis</taxon>
    </lineage>
</organism>